<dbReference type="RefSeq" id="WP_195181127.1">
    <property type="nucleotide sequence ID" value="NZ_CP102487.1"/>
</dbReference>
<evidence type="ECO:0000313" key="2">
    <source>
        <dbReference type="Proteomes" id="UP001060018"/>
    </source>
</evidence>
<gene>
    <name evidence="1" type="ORF">NUH22_16020</name>
</gene>
<dbReference type="AlphaFoldDB" id="A0AA94XQZ1"/>
<accession>A0AA94XQZ1</accession>
<name>A0AA94XQZ1_9MICC</name>
<protein>
    <submittedName>
        <fullName evidence="1">Uncharacterized protein</fullName>
    </submittedName>
</protein>
<organism evidence="1 2">
    <name type="scientific">Glutamicibacter halophytocola</name>
    <dbReference type="NCBI Taxonomy" id="1933880"/>
    <lineage>
        <taxon>Bacteria</taxon>
        <taxon>Bacillati</taxon>
        <taxon>Actinomycetota</taxon>
        <taxon>Actinomycetes</taxon>
        <taxon>Micrococcales</taxon>
        <taxon>Micrococcaceae</taxon>
        <taxon>Glutamicibacter</taxon>
    </lineage>
</organism>
<sequence>MAEIVSAKGIIQLRHDRDTFRDAALALPRSATDSGDRATLDQAMGIFNLNRAELEAGR</sequence>
<evidence type="ECO:0000313" key="1">
    <source>
        <dbReference type="EMBL" id="UUX58776.1"/>
    </source>
</evidence>
<dbReference type="Proteomes" id="UP001060018">
    <property type="component" value="Chromosome"/>
</dbReference>
<dbReference type="EMBL" id="CP102487">
    <property type="protein sequence ID" value="UUX58776.1"/>
    <property type="molecule type" value="Genomic_DNA"/>
</dbReference>
<proteinExistence type="predicted"/>
<reference evidence="1" key="1">
    <citation type="journal article" date="2022" name="Pest Manag. Sci.">
        <title>Glutamicibacter halophytocola-mediated host fitness of potato tuber moth on Solanaceae crops.</title>
        <authorList>
            <person name="Wang W."/>
            <person name="Xiao G."/>
            <person name="Du G."/>
            <person name="Chang L."/>
            <person name="Yang Y."/>
            <person name="Ye J."/>
            <person name="Chen B."/>
        </authorList>
    </citation>
    <scope>NUCLEOTIDE SEQUENCE</scope>
    <source>
        <strain evidence="1">S2</strain>
    </source>
</reference>